<keyword evidence="3" id="KW-0121">Carboxypeptidase</keyword>
<dbReference type="RefSeq" id="WP_185054217.1">
    <property type="nucleotide sequence ID" value="NZ_BAABIX010000012.1"/>
</dbReference>
<feature type="domain" description="Beta-lactamase-related" evidence="2">
    <location>
        <begin position="50"/>
        <end position="314"/>
    </location>
</feature>
<dbReference type="PANTHER" id="PTHR46825:SF7">
    <property type="entry name" value="D-ALANYL-D-ALANINE CARBOXYPEPTIDASE"/>
    <property type="match status" value="1"/>
</dbReference>
<dbReference type="PANTHER" id="PTHR46825">
    <property type="entry name" value="D-ALANYL-D-ALANINE-CARBOXYPEPTIDASE/ENDOPEPTIDASE AMPH"/>
    <property type="match status" value="1"/>
</dbReference>
<dbReference type="SUPFAM" id="SSF56601">
    <property type="entry name" value="beta-lactamase/transpeptidase-like"/>
    <property type="match status" value="1"/>
</dbReference>
<dbReference type="GO" id="GO:0009002">
    <property type="term" value="F:serine-type D-Ala-D-Ala carboxypeptidase activity"/>
    <property type="evidence" value="ECO:0007669"/>
    <property type="project" value="UniProtKB-EC"/>
</dbReference>
<dbReference type="Proteomes" id="UP000578449">
    <property type="component" value="Unassembled WGS sequence"/>
</dbReference>
<name>A0A840PJN6_9ACTN</name>
<evidence type="ECO:0000313" key="3">
    <source>
        <dbReference type="EMBL" id="MBB5137297.1"/>
    </source>
</evidence>
<dbReference type="InterPro" id="IPR050491">
    <property type="entry name" value="AmpC-like"/>
</dbReference>
<keyword evidence="3" id="KW-0378">Hydrolase</keyword>
<evidence type="ECO:0000256" key="1">
    <source>
        <dbReference type="SAM" id="SignalP"/>
    </source>
</evidence>
<feature type="signal peptide" evidence="1">
    <location>
        <begin position="1"/>
        <end position="28"/>
    </location>
</feature>
<dbReference type="Gene3D" id="3.40.710.10">
    <property type="entry name" value="DD-peptidase/beta-lactamase superfamily"/>
    <property type="match status" value="1"/>
</dbReference>
<dbReference type="EMBL" id="JACHGN010000017">
    <property type="protein sequence ID" value="MBB5137297.1"/>
    <property type="molecule type" value="Genomic_DNA"/>
</dbReference>
<dbReference type="InterPro" id="IPR001466">
    <property type="entry name" value="Beta-lactam-related"/>
</dbReference>
<protein>
    <submittedName>
        <fullName evidence="3">D-alanyl-D-alanine carboxypeptidase</fullName>
        <ecNumber evidence="3">3.4.16.4</ecNumber>
    </submittedName>
</protein>
<sequence>MTFKLRNATLFAACATVFLSAVGPAATAAAPAGANLAKAAAPATPRIGDVQKAVDELAEQSGVVGVIAEAYYDGKRIDRATAGSRLLGGKGGTIPTGSGYRAWSQTKTMTATAVLQLVEEGKLGLDDKLSDLLPIVVEKDLVRYADQITVRQLIQHTSGIPDFDREIDPFDRTYISPYDVLKISRSLPLQQKPGGDPLYSSTNYTLLGLIIEKLTRNTLAEEFERRFFKPLDMDRTYLPTRPTQRIEEPHGHGYHPDRRGKLRDTDKINAATAWAAGSVISTAADMAAFYSAFMKGRLLPPNLREVITGKLTPTGDPSKCVLPFRGAGPGSTSVTATTLDGRLQLAMNATFSMEMPHFGNNLAAAAQTVLCSAQ</sequence>
<dbReference type="AlphaFoldDB" id="A0A840PJN6"/>
<evidence type="ECO:0000259" key="2">
    <source>
        <dbReference type="Pfam" id="PF00144"/>
    </source>
</evidence>
<organism evidence="3 4">
    <name type="scientific">Thermocatellispora tengchongensis</name>
    <dbReference type="NCBI Taxonomy" id="1073253"/>
    <lineage>
        <taxon>Bacteria</taxon>
        <taxon>Bacillati</taxon>
        <taxon>Actinomycetota</taxon>
        <taxon>Actinomycetes</taxon>
        <taxon>Streptosporangiales</taxon>
        <taxon>Streptosporangiaceae</taxon>
        <taxon>Thermocatellispora</taxon>
    </lineage>
</organism>
<dbReference type="EC" id="3.4.16.4" evidence="3"/>
<keyword evidence="3" id="KW-0645">Protease</keyword>
<comment type="caution">
    <text evidence="3">The sequence shown here is derived from an EMBL/GenBank/DDBJ whole genome shotgun (WGS) entry which is preliminary data.</text>
</comment>
<feature type="chain" id="PRO_5032748412" evidence="1">
    <location>
        <begin position="29"/>
        <end position="374"/>
    </location>
</feature>
<accession>A0A840PJN6</accession>
<gene>
    <name evidence="3" type="ORF">HNP84_007049</name>
</gene>
<proteinExistence type="predicted"/>
<keyword evidence="4" id="KW-1185">Reference proteome</keyword>
<evidence type="ECO:0000313" key="4">
    <source>
        <dbReference type="Proteomes" id="UP000578449"/>
    </source>
</evidence>
<dbReference type="Pfam" id="PF00144">
    <property type="entry name" value="Beta-lactamase"/>
    <property type="match status" value="1"/>
</dbReference>
<keyword evidence="1" id="KW-0732">Signal</keyword>
<dbReference type="InterPro" id="IPR012338">
    <property type="entry name" value="Beta-lactam/transpept-like"/>
</dbReference>
<reference evidence="3 4" key="1">
    <citation type="submission" date="2020-08" db="EMBL/GenBank/DDBJ databases">
        <title>Genomic Encyclopedia of Type Strains, Phase IV (KMG-IV): sequencing the most valuable type-strain genomes for metagenomic binning, comparative biology and taxonomic classification.</title>
        <authorList>
            <person name="Goeker M."/>
        </authorList>
    </citation>
    <scope>NUCLEOTIDE SEQUENCE [LARGE SCALE GENOMIC DNA]</scope>
    <source>
        <strain evidence="3 4">DSM 45615</strain>
    </source>
</reference>